<evidence type="ECO:0000313" key="2">
    <source>
        <dbReference type="Proteomes" id="UP000438106"/>
    </source>
</evidence>
<evidence type="ECO:0000313" key="1">
    <source>
        <dbReference type="EMBL" id="MVS98879.1"/>
    </source>
</evidence>
<sequence>MSTALDGLRQKIEQVLAFDQPALSVSVVGDQVMVVGDYFLNDEGSAPAPEGPMATFAVRVLFDPAYPSVEPLVYETGGAIPQGRHLNPNNTCCLGVWEQWLVEETDHSVSAFFAGPFRDYFLSQTHYRLHGEWPFGELPHGLDGIVVAYASVLGIDADKKKVVEHLRVFARPGWPRGHWPCPCGNGRRIRACHKIELANLRTAILPAMAKRMLQRIESPH</sequence>
<organism evidence="1 2">
    <name type="scientific">Devosia marina</name>
    <dbReference type="NCBI Taxonomy" id="2683198"/>
    <lineage>
        <taxon>Bacteria</taxon>
        <taxon>Pseudomonadati</taxon>
        <taxon>Pseudomonadota</taxon>
        <taxon>Alphaproteobacteria</taxon>
        <taxon>Hyphomicrobiales</taxon>
        <taxon>Devosiaceae</taxon>
        <taxon>Devosia</taxon>
    </lineage>
</organism>
<name>A0A7X3FQF2_9HYPH</name>
<proteinExistence type="predicted"/>
<evidence type="ECO:0008006" key="3">
    <source>
        <dbReference type="Google" id="ProtNLM"/>
    </source>
</evidence>
<dbReference type="EMBL" id="WQRF01000001">
    <property type="protein sequence ID" value="MVS98879.1"/>
    <property type="molecule type" value="Genomic_DNA"/>
</dbReference>
<dbReference type="RefSeq" id="WP_157289719.1">
    <property type="nucleotide sequence ID" value="NZ_WQRF01000001.1"/>
</dbReference>
<protein>
    <recommendedName>
        <fullName evidence="3">SEC-C motif-containing protein</fullName>
    </recommendedName>
</protein>
<accession>A0A7X3FQF2</accession>
<gene>
    <name evidence="1" type="ORF">GO014_07580</name>
</gene>
<dbReference type="AlphaFoldDB" id="A0A7X3FQF2"/>
<reference evidence="1 2" key="1">
    <citation type="submission" date="2019-12" db="EMBL/GenBank/DDBJ databases">
        <title>Devosia maris sp. nov., isolated from the deep seawater.</title>
        <authorList>
            <person name="Liu Y."/>
        </authorList>
    </citation>
    <scope>NUCLEOTIDE SEQUENCE [LARGE SCALE GENOMIC DNA]</scope>
    <source>
        <strain evidence="1 2">L53-10-65</strain>
    </source>
</reference>
<comment type="caution">
    <text evidence="1">The sequence shown here is derived from an EMBL/GenBank/DDBJ whole genome shotgun (WGS) entry which is preliminary data.</text>
</comment>
<dbReference type="Proteomes" id="UP000438106">
    <property type="component" value="Unassembled WGS sequence"/>
</dbReference>
<keyword evidence="2" id="KW-1185">Reference proteome</keyword>